<dbReference type="Proteomes" id="UP000199400">
    <property type="component" value="Unassembled WGS sequence"/>
</dbReference>
<evidence type="ECO:0000259" key="2">
    <source>
        <dbReference type="Pfam" id="PF01370"/>
    </source>
</evidence>
<dbReference type="EMBL" id="FOMX01000014">
    <property type="protein sequence ID" value="SFE48658.1"/>
    <property type="molecule type" value="Genomic_DNA"/>
</dbReference>
<comment type="similarity">
    <text evidence="1">Belongs to the NAD(P)-dependent epimerase/dehydratase family.</text>
</comment>
<dbReference type="GO" id="GO:0006567">
    <property type="term" value="P:L-threonine catabolic process"/>
    <property type="evidence" value="ECO:0007669"/>
    <property type="project" value="TreeGrafter"/>
</dbReference>
<feature type="domain" description="NAD-dependent epimerase/dehydratase" evidence="2">
    <location>
        <begin position="18"/>
        <end position="251"/>
    </location>
</feature>
<name>A0A1I2AYD6_9BACT</name>
<sequence length="329" mass="35508">MTASHGPVGPHTTPGRKVLVTGAGGQVGLDLLQALRARGDQVFASDLAPPSGDAGLGLPWSSLDVTRATQVDALFAELRPDVVYHLAAILSATGERDPLRTYAVNQDGTLHVLEAARKFGVRQVIFTSTIAVFGPGLPPLVGDDVPLRPTTMYGVTKVAGELLGEYYSRRHGLDFRGVRFPGLLSAVLPGGGTSDYAPLMYYESLRTGGYEAFCRPDSQIPLMYMPDALRALVELSLAPRERLGRCIYNIAAFSPTAQEIADEVARVVPGARITFKPDPARQAILDSWPRALDDTCARRDWDWRPAWDLARMSDDLTPKLAALAARAGE</sequence>
<dbReference type="GO" id="GO:0008743">
    <property type="term" value="F:L-threonine 3-dehydrogenase activity"/>
    <property type="evidence" value="ECO:0007669"/>
    <property type="project" value="TreeGrafter"/>
</dbReference>
<dbReference type="STRING" id="54.SAMN02745121_04440"/>
<protein>
    <submittedName>
        <fullName evidence="3">L-threonine 3-dehydrogenase</fullName>
    </submittedName>
</protein>
<gene>
    <name evidence="3" type="ORF">SAMN02745121_04440</name>
</gene>
<dbReference type="AlphaFoldDB" id="A0A1I2AYD6"/>
<dbReference type="Pfam" id="PF01370">
    <property type="entry name" value="Epimerase"/>
    <property type="match status" value="1"/>
</dbReference>
<dbReference type="InterPro" id="IPR001509">
    <property type="entry name" value="Epimerase_deHydtase"/>
</dbReference>
<dbReference type="Gene3D" id="3.40.50.720">
    <property type="entry name" value="NAD(P)-binding Rossmann-like Domain"/>
    <property type="match status" value="1"/>
</dbReference>
<dbReference type="InterPro" id="IPR036291">
    <property type="entry name" value="NAD(P)-bd_dom_sf"/>
</dbReference>
<dbReference type="PANTHER" id="PTHR42687:SF1">
    <property type="entry name" value="L-THREONINE 3-DEHYDROGENASE, MITOCHONDRIAL"/>
    <property type="match status" value="1"/>
</dbReference>
<keyword evidence="4" id="KW-1185">Reference proteome</keyword>
<accession>A0A1I2AYD6</accession>
<evidence type="ECO:0000256" key="1">
    <source>
        <dbReference type="ARBA" id="ARBA00007637"/>
    </source>
</evidence>
<dbReference type="PANTHER" id="PTHR42687">
    <property type="entry name" value="L-THREONINE 3-DEHYDROGENASE"/>
    <property type="match status" value="1"/>
</dbReference>
<evidence type="ECO:0000313" key="4">
    <source>
        <dbReference type="Proteomes" id="UP000199400"/>
    </source>
</evidence>
<dbReference type="InterPro" id="IPR051225">
    <property type="entry name" value="NAD(P)_epim/dehydratase"/>
</dbReference>
<proteinExistence type="inferred from homology"/>
<evidence type="ECO:0000313" key="3">
    <source>
        <dbReference type="EMBL" id="SFE48658.1"/>
    </source>
</evidence>
<dbReference type="OrthoDB" id="9779902at2"/>
<reference evidence="4" key="1">
    <citation type="submission" date="2016-10" db="EMBL/GenBank/DDBJ databases">
        <authorList>
            <person name="Varghese N."/>
            <person name="Submissions S."/>
        </authorList>
    </citation>
    <scope>NUCLEOTIDE SEQUENCE [LARGE SCALE GENOMIC DNA]</scope>
    <source>
        <strain evidence="4">ATCC 25963</strain>
    </source>
</reference>
<dbReference type="SUPFAM" id="SSF51735">
    <property type="entry name" value="NAD(P)-binding Rossmann-fold domains"/>
    <property type="match status" value="1"/>
</dbReference>
<dbReference type="RefSeq" id="WP_096332092.1">
    <property type="nucleotide sequence ID" value="NZ_FOMX01000014.1"/>
</dbReference>
<organism evidence="3 4">
    <name type="scientific">Nannocystis exedens</name>
    <dbReference type="NCBI Taxonomy" id="54"/>
    <lineage>
        <taxon>Bacteria</taxon>
        <taxon>Pseudomonadati</taxon>
        <taxon>Myxococcota</taxon>
        <taxon>Polyangia</taxon>
        <taxon>Nannocystales</taxon>
        <taxon>Nannocystaceae</taxon>
        <taxon>Nannocystis</taxon>
    </lineage>
</organism>